<dbReference type="AlphaFoldDB" id="A0AA40B0P7"/>
<dbReference type="Pfam" id="PF01753">
    <property type="entry name" value="zf-MYND"/>
    <property type="match status" value="1"/>
</dbReference>
<accession>A0AA40B0P7</accession>
<evidence type="ECO:0000256" key="1">
    <source>
        <dbReference type="ARBA" id="ARBA00022723"/>
    </source>
</evidence>
<proteinExistence type="predicted"/>
<dbReference type="SUPFAM" id="SSF144232">
    <property type="entry name" value="HIT/MYND zinc finger-like"/>
    <property type="match status" value="1"/>
</dbReference>
<name>A0AA40B0P7_9PEZI</name>
<keyword evidence="1" id="KW-0479">Metal-binding</keyword>
<comment type="caution">
    <text evidence="5">The sequence shown here is derived from an EMBL/GenBank/DDBJ whole genome shotgun (WGS) entry which is preliminary data.</text>
</comment>
<dbReference type="GO" id="GO:0008270">
    <property type="term" value="F:zinc ion binding"/>
    <property type="evidence" value="ECO:0007669"/>
    <property type="project" value="UniProtKB-KW"/>
</dbReference>
<feature type="domain" description="MYND-type" evidence="4">
    <location>
        <begin position="10"/>
        <end position="38"/>
    </location>
</feature>
<gene>
    <name evidence="5" type="ORF">B0H67DRAFT_570768</name>
</gene>
<organism evidence="5 6">
    <name type="scientific">Lasiosphaeris hirsuta</name>
    <dbReference type="NCBI Taxonomy" id="260670"/>
    <lineage>
        <taxon>Eukaryota</taxon>
        <taxon>Fungi</taxon>
        <taxon>Dikarya</taxon>
        <taxon>Ascomycota</taxon>
        <taxon>Pezizomycotina</taxon>
        <taxon>Sordariomycetes</taxon>
        <taxon>Sordariomycetidae</taxon>
        <taxon>Sordariales</taxon>
        <taxon>Lasiosphaeriaceae</taxon>
        <taxon>Lasiosphaeris</taxon>
    </lineage>
</organism>
<keyword evidence="6" id="KW-1185">Reference proteome</keyword>
<dbReference type="Proteomes" id="UP001172102">
    <property type="component" value="Unassembled WGS sequence"/>
</dbReference>
<evidence type="ECO:0000256" key="3">
    <source>
        <dbReference type="ARBA" id="ARBA00022833"/>
    </source>
</evidence>
<protein>
    <recommendedName>
        <fullName evidence="4">MYND-type domain-containing protein</fullName>
    </recommendedName>
</protein>
<sequence>MRRLSKKSPVSACGGCNVVFYCGTAHQSHDRKEHRATCTKIKATREKLGYEEATLWARPGDFMLPAGAFTNGVGNFWGILDTRDNMRTRFAAADALLKVDNDIVVVKDSLDHFMDILRLCRSDNLSLREIVPGLLLRLDREQEFYDFIKLWTTTDDEVTIMDYTARAIQHCLISTPAVPMPLSPSKI</sequence>
<reference evidence="5" key="1">
    <citation type="submission" date="2023-06" db="EMBL/GenBank/DDBJ databases">
        <title>Genome-scale phylogeny and comparative genomics of the fungal order Sordariales.</title>
        <authorList>
            <consortium name="Lawrence Berkeley National Laboratory"/>
            <person name="Hensen N."/>
            <person name="Bonometti L."/>
            <person name="Westerberg I."/>
            <person name="Brannstrom I.O."/>
            <person name="Guillou S."/>
            <person name="Cros-Aarteil S."/>
            <person name="Calhoun S."/>
            <person name="Haridas S."/>
            <person name="Kuo A."/>
            <person name="Mondo S."/>
            <person name="Pangilinan J."/>
            <person name="Riley R."/>
            <person name="Labutti K."/>
            <person name="Andreopoulos B."/>
            <person name="Lipzen A."/>
            <person name="Chen C."/>
            <person name="Yanf M."/>
            <person name="Daum C."/>
            <person name="Ng V."/>
            <person name="Clum A."/>
            <person name="Steindorff A."/>
            <person name="Ohm R."/>
            <person name="Martin F."/>
            <person name="Silar P."/>
            <person name="Natvig D."/>
            <person name="Lalanne C."/>
            <person name="Gautier V."/>
            <person name="Ament-Velasquez S.L."/>
            <person name="Kruys A."/>
            <person name="Hutchinson M.I."/>
            <person name="Powell A.J."/>
            <person name="Barry K."/>
            <person name="Miller A.N."/>
            <person name="Grigoriev I.V."/>
            <person name="Debuchy R."/>
            <person name="Gladieux P."/>
            <person name="Thoren M.H."/>
            <person name="Johannesson H."/>
        </authorList>
    </citation>
    <scope>NUCLEOTIDE SEQUENCE</scope>
    <source>
        <strain evidence="5">SMH4607-1</strain>
    </source>
</reference>
<dbReference type="EMBL" id="JAUKUA010000002">
    <property type="protein sequence ID" value="KAK0725529.1"/>
    <property type="molecule type" value="Genomic_DNA"/>
</dbReference>
<keyword evidence="2" id="KW-0863">Zinc-finger</keyword>
<evidence type="ECO:0000256" key="2">
    <source>
        <dbReference type="ARBA" id="ARBA00022771"/>
    </source>
</evidence>
<evidence type="ECO:0000259" key="4">
    <source>
        <dbReference type="Pfam" id="PF01753"/>
    </source>
</evidence>
<dbReference type="Gene3D" id="6.10.140.2220">
    <property type="match status" value="1"/>
</dbReference>
<keyword evidence="3" id="KW-0862">Zinc</keyword>
<dbReference type="InterPro" id="IPR002893">
    <property type="entry name" value="Znf_MYND"/>
</dbReference>
<evidence type="ECO:0000313" key="6">
    <source>
        <dbReference type="Proteomes" id="UP001172102"/>
    </source>
</evidence>
<evidence type="ECO:0000313" key="5">
    <source>
        <dbReference type="EMBL" id="KAK0725529.1"/>
    </source>
</evidence>